<keyword evidence="6" id="KW-0547">Nucleotide-binding</keyword>
<dbReference type="AlphaFoldDB" id="A0AAP0MI85"/>
<dbReference type="InterPro" id="IPR036412">
    <property type="entry name" value="HAD-like_sf"/>
</dbReference>
<proteinExistence type="inferred from homology"/>
<dbReference type="SUPFAM" id="SSF81665">
    <property type="entry name" value="Calcium ATPase, transmembrane domain M"/>
    <property type="match status" value="1"/>
</dbReference>
<sequence length="928" mass="102092">MDRWSGILRIPLNPNTNTFYRIGASLCLSSSSKTKTKALAVPSANAIFFNGDRVEGTGNPVIEKLSDLQNIADILVSKFGASVNAWVIDASVHNGPFAIYNDFVPNLNSRGEPKSYSPIGFPASTATVSLLSNCLQEAKNVTSRNPRESYSTGTSASSFYKPKTFILGFSKGGTVLNQLVTELGHLEANKSPVNAASIEEWAMSSIQEEPQIIPRTKESLLNSINEIHYVDVGLNTAGAYITDSNVIQRISKRLMEQTSGSGIRFVLHGTPRQWSDSWRVWIRNEKDKLVHLLESESQKNGGKLKVCERFYFADKPPDMQMHFEIVESMDPALYALYSLHVVAPTNIPIEEVFENLKCLTSDDVKERLNLFGYNRLEGKKESKILKFLGCMCNPLSWVMEAAAIMAIALAHGGGKDPDYHDFIGIVIIINSTTSFKEENNAGNAAAALMAQSYLRDGRWNEEDAAEMVPGDIISIKLGEIVSADARLVEGDPLKIDRFQFYLWSALTGESLPVTKNPGDGVYSGSTCKQGEIAAVVIANWWDSNSNANCSLCNYGHWFTLLVSACVDKDMVVLMAARASRLENQVAIDGAIVSMLAGPKKARVHFLLFNPTDKRAAITYVDGAGIMHRVSKGAPEQILHLAHKEIEKKVHAIIDKFAKCGLRSLAVAWQVINLCRKRWLVPRTVLVAPGNLLDFFLSLILLPMTVLKLLVRALDVGVSVKMITGDQLAIAKETGRRLGMGTNMYLSSSLLRESKDETNSAFPIDELIEKADGFAGLFPGRKHISGMTGDGVSDAPALKKADICLYNIVTDMLLDSLKFAVRFALCGRAWGLVVDQRDFGKEAREAAWAAEKRTLHGLQLQSTDKKLFGERSTSSHRDVNLMAEEAKRQACRDCEDEGASHTLKGKVESFATLRGFDIDAMNQNYTVLI</sequence>
<dbReference type="InterPro" id="IPR023299">
    <property type="entry name" value="ATPase_P-typ_cyto_dom_N"/>
</dbReference>
<dbReference type="FunFam" id="2.70.150.10:FF:000004">
    <property type="entry name" value="Plasma membrane ATPase"/>
    <property type="match status" value="1"/>
</dbReference>
<evidence type="ECO:0000256" key="2">
    <source>
        <dbReference type="ARBA" id="ARBA00008804"/>
    </source>
</evidence>
<evidence type="ECO:0000313" key="13">
    <source>
        <dbReference type="Proteomes" id="UP001428341"/>
    </source>
</evidence>
<dbReference type="InterPro" id="IPR001757">
    <property type="entry name" value="P_typ_ATPase"/>
</dbReference>
<dbReference type="PRINTS" id="PR00120">
    <property type="entry name" value="HATPASE"/>
</dbReference>
<reference evidence="12 13" key="1">
    <citation type="submission" date="2024-05" db="EMBL/GenBank/DDBJ databases">
        <title>Haplotype-resolved chromosome-level genome assembly of Huyou (Citrus changshanensis).</title>
        <authorList>
            <person name="Miao C."/>
            <person name="Chen W."/>
            <person name="Wu Y."/>
            <person name="Wang L."/>
            <person name="Zhao S."/>
            <person name="Grierson D."/>
            <person name="Xu C."/>
            <person name="Chen K."/>
        </authorList>
    </citation>
    <scope>NUCLEOTIDE SEQUENCE [LARGE SCALE GENOMIC DNA]</scope>
    <source>
        <strain evidence="12">01-14</strain>
        <tissue evidence="12">Leaf</tissue>
    </source>
</reference>
<dbReference type="FunFam" id="3.40.50.1000:FF:000211">
    <property type="entry name" value="Plasma membrane ATPase"/>
    <property type="match status" value="1"/>
</dbReference>
<dbReference type="InterPro" id="IPR018881">
    <property type="entry name" value="C2orf69_mit"/>
</dbReference>
<dbReference type="Gene3D" id="2.70.150.10">
    <property type="entry name" value="Calcium-transporting ATPase, cytoplasmic transduction domain A"/>
    <property type="match status" value="1"/>
</dbReference>
<keyword evidence="13" id="KW-1185">Reference proteome</keyword>
<keyword evidence="10" id="KW-0472">Membrane</keyword>
<dbReference type="GO" id="GO:0016887">
    <property type="term" value="F:ATP hydrolysis activity"/>
    <property type="evidence" value="ECO:0007669"/>
    <property type="project" value="InterPro"/>
</dbReference>
<dbReference type="Gene3D" id="3.40.1110.10">
    <property type="entry name" value="Calcium-transporting ATPase, cytoplasmic domain N"/>
    <property type="match status" value="1"/>
</dbReference>
<comment type="subcellular location">
    <subcellularLocation>
        <location evidence="1">Membrane</location>
        <topology evidence="1">Multi-pass membrane protein</topology>
    </subcellularLocation>
</comment>
<dbReference type="GO" id="GO:0005524">
    <property type="term" value="F:ATP binding"/>
    <property type="evidence" value="ECO:0007669"/>
    <property type="project" value="UniProtKB-KW"/>
</dbReference>
<dbReference type="InterPro" id="IPR004014">
    <property type="entry name" value="ATPase_P-typ_cation-transptr_N"/>
</dbReference>
<dbReference type="InterPro" id="IPR023214">
    <property type="entry name" value="HAD_sf"/>
</dbReference>
<dbReference type="Gene3D" id="6.10.140.890">
    <property type="match status" value="1"/>
</dbReference>
<accession>A0AAP0MI85</accession>
<dbReference type="Pfam" id="PF00690">
    <property type="entry name" value="Cation_ATPase_N"/>
    <property type="match status" value="1"/>
</dbReference>
<evidence type="ECO:0000256" key="1">
    <source>
        <dbReference type="ARBA" id="ARBA00004141"/>
    </source>
</evidence>
<dbReference type="Gene3D" id="1.20.1110.10">
    <property type="entry name" value="Calcium-transporting ATPase, transmembrane domain"/>
    <property type="match status" value="1"/>
</dbReference>
<keyword evidence="5" id="KW-0479">Metal-binding</keyword>
<dbReference type="InterPro" id="IPR008250">
    <property type="entry name" value="ATPase_P-typ_transduc_dom_A_sf"/>
</dbReference>
<dbReference type="SMART" id="SM00831">
    <property type="entry name" value="Cation_ATPase_N"/>
    <property type="match status" value="1"/>
</dbReference>
<gene>
    <name evidence="12" type="ORF">WN944_017786</name>
</gene>
<dbReference type="Gene3D" id="3.40.50.1000">
    <property type="entry name" value="HAD superfamily/HAD-like"/>
    <property type="match status" value="1"/>
</dbReference>
<evidence type="ECO:0000256" key="9">
    <source>
        <dbReference type="ARBA" id="ARBA00022989"/>
    </source>
</evidence>
<dbReference type="GO" id="GO:0046872">
    <property type="term" value="F:metal ion binding"/>
    <property type="evidence" value="ECO:0007669"/>
    <property type="project" value="UniProtKB-KW"/>
</dbReference>
<dbReference type="SUPFAM" id="SSF81660">
    <property type="entry name" value="Metal cation-transporting ATPase, ATP-binding domain N"/>
    <property type="match status" value="1"/>
</dbReference>
<keyword evidence="9" id="KW-1133">Transmembrane helix</keyword>
<dbReference type="GO" id="GO:0016020">
    <property type="term" value="C:membrane"/>
    <property type="evidence" value="ECO:0007669"/>
    <property type="project" value="UniProtKB-SubCell"/>
</dbReference>
<dbReference type="Proteomes" id="UP001428341">
    <property type="component" value="Unassembled WGS sequence"/>
</dbReference>
<evidence type="ECO:0000256" key="8">
    <source>
        <dbReference type="ARBA" id="ARBA00022842"/>
    </source>
</evidence>
<dbReference type="PANTHER" id="PTHR42861">
    <property type="entry name" value="CALCIUM-TRANSPORTING ATPASE"/>
    <property type="match status" value="1"/>
</dbReference>
<keyword evidence="3" id="KW-0597">Phosphoprotein</keyword>
<comment type="similarity">
    <text evidence="2">Belongs to the cation transport ATPase (P-type) (TC 3.A.3) family. Type IIIA subfamily.</text>
</comment>
<evidence type="ECO:0000259" key="11">
    <source>
        <dbReference type="SMART" id="SM00831"/>
    </source>
</evidence>
<keyword evidence="8" id="KW-0460">Magnesium</keyword>
<evidence type="ECO:0000256" key="10">
    <source>
        <dbReference type="ARBA" id="ARBA00023136"/>
    </source>
</evidence>
<dbReference type="Pfam" id="PF10561">
    <property type="entry name" value="C2orf69"/>
    <property type="match status" value="1"/>
</dbReference>
<keyword evidence="7" id="KW-0067">ATP-binding</keyword>
<keyword evidence="4" id="KW-0812">Transmembrane</keyword>
<evidence type="ECO:0000256" key="5">
    <source>
        <dbReference type="ARBA" id="ARBA00022723"/>
    </source>
</evidence>
<evidence type="ECO:0000256" key="6">
    <source>
        <dbReference type="ARBA" id="ARBA00022741"/>
    </source>
</evidence>
<dbReference type="SUPFAM" id="SSF81653">
    <property type="entry name" value="Calcium ATPase, transduction domain A"/>
    <property type="match status" value="1"/>
</dbReference>
<organism evidence="12 13">
    <name type="scientific">Citrus x changshan-huyou</name>
    <dbReference type="NCBI Taxonomy" id="2935761"/>
    <lineage>
        <taxon>Eukaryota</taxon>
        <taxon>Viridiplantae</taxon>
        <taxon>Streptophyta</taxon>
        <taxon>Embryophyta</taxon>
        <taxon>Tracheophyta</taxon>
        <taxon>Spermatophyta</taxon>
        <taxon>Magnoliopsida</taxon>
        <taxon>eudicotyledons</taxon>
        <taxon>Gunneridae</taxon>
        <taxon>Pentapetalae</taxon>
        <taxon>rosids</taxon>
        <taxon>malvids</taxon>
        <taxon>Sapindales</taxon>
        <taxon>Rutaceae</taxon>
        <taxon>Aurantioideae</taxon>
        <taxon>Citrus</taxon>
    </lineage>
</organism>
<feature type="domain" description="Cation-transporting P-type ATPase N-terminal" evidence="11">
    <location>
        <begin position="343"/>
        <end position="411"/>
    </location>
</feature>
<dbReference type="SUPFAM" id="SSF56784">
    <property type="entry name" value="HAD-like"/>
    <property type="match status" value="1"/>
</dbReference>
<dbReference type="EMBL" id="JBCGBO010000005">
    <property type="protein sequence ID" value="KAK9202575.1"/>
    <property type="molecule type" value="Genomic_DNA"/>
</dbReference>
<dbReference type="InterPro" id="IPR023298">
    <property type="entry name" value="ATPase_P-typ_TM_dom_sf"/>
</dbReference>
<name>A0AAP0MI85_9ROSI</name>
<dbReference type="Pfam" id="PF00122">
    <property type="entry name" value="E1-E2_ATPase"/>
    <property type="match status" value="1"/>
</dbReference>
<evidence type="ECO:0000256" key="4">
    <source>
        <dbReference type="ARBA" id="ARBA00022692"/>
    </source>
</evidence>
<evidence type="ECO:0000256" key="3">
    <source>
        <dbReference type="ARBA" id="ARBA00022553"/>
    </source>
</evidence>
<dbReference type="PRINTS" id="PR00119">
    <property type="entry name" value="CATATPASE"/>
</dbReference>
<comment type="caution">
    <text evidence="12">The sequence shown here is derived from an EMBL/GenBank/DDBJ whole genome shotgun (WGS) entry which is preliminary data.</text>
</comment>
<protein>
    <recommendedName>
        <fullName evidence="11">Cation-transporting P-type ATPase N-terminal domain-containing protein</fullName>
    </recommendedName>
</protein>
<dbReference type="InterPro" id="IPR059000">
    <property type="entry name" value="ATPase_P-type_domA"/>
</dbReference>
<evidence type="ECO:0000313" key="12">
    <source>
        <dbReference type="EMBL" id="KAK9202575.1"/>
    </source>
</evidence>
<evidence type="ECO:0000256" key="7">
    <source>
        <dbReference type="ARBA" id="ARBA00022840"/>
    </source>
</evidence>